<dbReference type="Gene3D" id="3.40.430.10">
    <property type="entry name" value="Dihydrofolate Reductase, subunit A"/>
    <property type="match status" value="1"/>
</dbReference>
<dbReference type="STRING" id="151894.SAMN04488524_3085"/>
<dbReference type="Gene3D" id="3.90.50.10">
    <property type="entry name" value="Photosynthetic Reaction Center, subunit H, domain 2"/>
    <property type="match status" value="1"/>
</dbReference>
<organism evidence="3 4">
    <name type="scientific">Pedobacter africanus</name>
    <dbReference type="NCBI Taxonomy" id="151894"/>
    <lineage>
        <taxon>Bacteria</taxon>
        <taxon>Pseudomonadati</taxon>
        <taxon>Bacteroidota</taxon>
        <taxon>Sphingobacteriia</taxon>
        <taxon>Sphingobacteriales</taxon>
        <taxon>Sphingobacteriaceae</taxon>
        <taxon>Pedobacter</taxon>
    </lineage>
</organism>
<dbReference type="PANTHER" id="PTHR38011">
    <property type="entry name" value="DIHYDROFOLATE REDUCTASE FAMILY PROTEIN (AFU_ORTHOLOGUE AFUA_8G06820)"/>
    <property type="match status" value="1"/>
</dbReference>
<evidence type="ECO:0000313" key="4">
    <source>
        <dbReference type="Proteomes" id="UP000192756"/>
    </source>
</evidence>
<gene>
    <name evidence="3" type="ORF">SAMN04488524_3085</name>
</gene>
<name>A0A1W2CR52_9SPHI</name>
<dbReference type="EMBL" id="FWXT01000002">
    <property type="protein sequence ID" value="SMC87362.1"/>
    <property type="molecule type" value="Genomic_DNA"/>
</dbReference>
<dbReference type="Pfam" id="PF05239">
    <property type="entry name" value="PRC"/>
    <property type="match status" value="1"/>
</dbReference>
<dbReference type="PANTHER" id="PTHR38011:SF2">
    <property type="entry name" value="BIFUNCTIONAL DEAMINASE-REDUCTASE DOMAIN PROTEIN"/>
    <property type="match status" value="1"/>
</dbReference>
<feature type="domain" description="PRC-barrel" evidence="2">
    <location>
        <begin position="25"/>
        <end position="92"/>
    </location>
</feature>
<dbReference type="AlphaFoldDB" id="A0A1W2CR52"/>
<evidence type="ECO:0000313" key="3">
    <source>
        <dbReference type="EMBL" id="SMC87362.1"/>
    </source>
</evidence>
<dbReference type="InterPro" id="IPR050765">
    <property type="entry name" value="Riboflavin_Biosynth_HTPR"/>
</dbReference>
<feature type="domain" description="Bacterial bifunctional deaminase-reductase C-terminal" evidence="1">
    <location>
        <begin position="163"/>
        <end position="344"/>
    </location>
</feature>
<sequence>MGEHTYNYLQELSRSNFQIVNGEPDIIGWEVKNETGVYIGEVYELLFEPQTKAVRYLVVNLEDNGMNLGAKKVMIPLGIAHLHISDDEVVLPGLHIDQYNALPDYSKDEVGPEMEVRVRDIIGSPAALRMEDVISEFDQHTFYAHHYFDKEKFYQRGGALRRIIVCAFLTMDGVIQSPGGPDEDRSNNFKWGGWSFPHWDDIMNNYMAKITRSPYDLLLGRRTYEIFAAFWPHQENNPTTETFNRIEKFVVGGTGTDISWKNSSLISADVVQELKKLKGQAGPDLLVYGSGKLCQTLFQHQLVDVLHTLTFPVTLGSGERFFQEGTQPVQWKLSDSAVSGTGVFLASYLPDGEVKTGTM</sequence>
<dbReference type="OrthoDB" id="195113at2"/>
<dbReference type="InterPro" id="IPR027275">
    <property type="entry name" value="PRC-brl_dom"/>
</dbReference>
<dbReference type="SUPFAM" id="SSF53597">
    <property type="entry name" value="Dihydrofolate reductase-like"/>
    <property type="match status" value="1"/>
</dbReference>
<proteinExistence type="predicted"/>
<dbReference type="GO" id="GO:0030077">
    <property type="term" value="C:plasma membrane light-harvesting complex"/>
    <property type="evidence" value="ECO:0007669"/>
    <property type="project" value="InterPro"/>
</dbReference>
<dbReference type="InterPro" id="IPR002734">
    <property type="entry name" value="RibDG_C"/>
</dbReference>
<dbReference type="RefSeq" id="WP_084239904.1">
    <property type="nucleotide sequence ID" value="NZ_FWXT01000002.1"/>
</dbReference>
<evidence type="ECO:0000259" key="2">
    <source>
        <dbReference type="Pfam" id="PF05239"/>
    </source>
</evidence>
<dbReference type="SUPFAM" id="SSF50346">
    <property type="entry name" value="PRC-barrel domain"/>
    <property type="match status" value="1"/>
</dbReference>
<accession>A0A1W2CR52</accession>
<dbReference type="InterPro" id="IPR024072">
    <property type="entry name" value="DHFR-like_dom_sf"/>
</dbReference>
<dbReference type="Proteomes" id="UP000192756">
    <property type="component" value="Unassembled WGS sequence"/>
</dbReference>
<keyword evidence="4" id="KW-1185">Reference proteome</keyword>
<dbReference type="Pfam" id="PF01872">
    <property type="entry name" value="RibD_C"/>
    <property type="match status" value="1"/>
</dbReference>
<dbReference type="InterPro" id="IPR011033">
    <property type="entry name" value="PRC_barrel-like_sf"/>
</dbReference>
<dbReference type="GO" id="GO:0008703">
    <property type="term" value="F:5-amino-6-(5-phosphoribosylamino)uracil reductase activity"/>
    <property type="evidence" value="ECO:0007669"/>
    <property type="project" value="InterPro"/>
</dbReference>
<dbReference type="GO" id="GO:0019684">
    <property type="term" value="P:photosynthesis, light reaction"/>
    <property type="evidence" value="ECO:0007669"/>
    <property type="project" value="InterPro"/>
</dbReference>
<evidence type="ECO:0000259" key="1">
    <source>
        <dbReference type="Pfam" id="PF01872"/>
    </source>
</evidence>
<protein>
    <submittedName>
        <fullName evidence="3">Dihydrofolate reductase</fullName>
    </submittedName>
</protein>
<dbReference type="InterPro" id="IPR014747">
    <property type="entry name" value="Bac_photo_RC_H_C"/>
</dbReference>
<dbReference type="GO" id="GO:0009231">
    <property type="term" value="P:riboflavin biosynthetic process"/>
    <property type="evidence" value="ECO:0007669"/>
    <property type="project" value="InterPro"/>
</dbReference>
<reference evidence="4" key="1">
    <citation type="submission" date="2017-04" db="EMBL/GenBank/DDBJ databases">
        <authorList>
            <person name="Varghese N."/>
            <person name="Submissions S."/>
        </authorList>
    </citation>
    <scope>NUCLEOTIDE SEQUENCE [LARGE SCALE GENOMIC DNA]</scope>
    <source>
        <strain evidence="4">DSM 12126</strain>
    </source>
</reference>